<dbReference type="EC" id="1.1.1.44" evidence="5 9"/>
<dbReference type="Proteomes" id="UP000184342">
    <property type="component" value="Unassembled WGS sequence"/>
</dbReference>
<dbReference type="NCBIfam" id="NF006765">
    <property type="entry name" value="PRK09287.1"/>
    <property type="match status" value="1"/>
</dbReference>
<feature type="binding site" evidence="8">
    <location>
        <begin position="77"/>
        <end position="79"/>
    </location>
    <ligand>
        <name>NADP(+)</name>
        <dbReference type="ChEBI" id="CHEBI:58349"/>
    </ligand>
</feature>
<dbReference type="FunFam" id="1.20.5.320:FF:000001">
    <property type="entry name" value="6-phosphogluconate dehydrogenase, decarboxylating"/>
    <property type="match status" value="1"/>
</dbReference>
<dbReference type="PROSITE" id="PS00461">
    <property type="entry name" value="6PGD"/>
    <property type="match status" value="1"/>
</dbReference>
<dbReference type="GO" id="GO:0006098">
    <property type="term" value="P:pentose-phosphate shunt"/>
    <property type="evidence" value="ECO:0007669"/>
    <property type="project" value="UniProtKB-UniPathway"/>
</dbReference>
<evidence type="ECO:0000256" key="2">
    <source>
        <dbReference type="ARBA" id="ARBA00011738"/>
    </source>
</evidence>
<comment type="catalytic activity">
    <reaction evidence="5 9">
        <text>6-phospho-D-gluconate + NADP(+) = D-ribulose 5-phosphate + CO2 + NADPH</text>
        <dbReference type="Rhea" id="RHEA:10116"/>
        <dbReference type="ChEBI" id="CHEBI:16526"/>
        <dbReference type="ChEBI" id="CHEBI:57783"/>
        <dbReference type="ChEBI" id="CHEBI:58121"/>
        <dbReference type="ChEBI" id="CHEBI:58349"/>
        <dbReference type="ChEBI" id="CHEBI:58759"/>
        <dbReference type="EC" id="1.1.1.44"/>
    </reaction>
</comment>
<dbReference type="InterPro" id="IPR036291">
    <property type="entry name" value="NAD(P)-bd_dom_sf"/>
</dbReference>
<dbReference type="Pfam" id="PF03446">
    <property type="entry name" value="NAD_binding_2"/>
    <property type="match status" value="1"/>
</dbReference>
<keyword evidence="3 5" id="KW-0560">Oxidoreductase</keyword>
<dbReference type="AlphaFoldDB" id="A0A1M6ISW3"/>
<evidence type="ECO:0000256" key="9">
    <source>
        <dbReference type="RuleBase" id="RU000485"/>
    </source>
</evidence>
<dbReference type="Gene3D" id="1.10.1040.10">
    <property type="entry name" value="N-(1-d-carboxylethyl)-l-norvaline Dehydrogenase, domain 2"/>
    <property type="match status" value="1"/>
</dbReference>
<dbReference type="PIRSF" id="PIRSF000109">
    <property type="entry name" value="6PGD"/>
    <property type="match status" value="1"/>
</dbReference>
<dbReference type="InterPro" id="IPR006115">
    <property type="entry name" value="6PGDH_NADP-bd"/>
</dbReference>
<proteinExistence type="inferred from homology"/>
<dbReference type="SMART" id="SM01350">
    <property type="entry name" value="6PGD"/>
    <property type="match status" value="1"/>
</dbReference>
<dbReference type="SUPFAM" id="SSF48179">
    <property type="entry name" value="6-phosphogluconate dehydrogenase C-terminal domain-like"/>
    <property type="match status" value="1"/>
</dbReference>
<dbReference type="NCBIfam" id="TIGR00873">
    <property type="entry name" value="gnd"/>
    <property type="match status" value="1"/>
</dbReference>
<feature type="binding site" evidence="7">
    <location>
        <position position="447"/>
    </location>
    <ligand>
        <name>substrate</name>
        <note>ligand shared between dimeric partners</note>
    </ligand>
</feature>
<feature type="binding site" evidence="7">
    <location>
        <position position="453"/>
    </location>
    <ligand>
        <name>substrate</name>
        <note>ligand shared between dimeric partners</note>
    </ligand>
</feature>
<comment type="similarity">
    <text evidence="1 5 9">Belongs to the 6-phosphogluconate dehydrogenase family.</text>
</comment>
<dbReference type="STRING" id="1122934.SAMN02745691_01843"/>
<feature type="binding site" evidence="8">
    <location>
        <position position="105"/>
    </location>
    <ligand>
        <name>NADP(+)</name>
        <dbReference type="ChEBI" id="CHEBI:58349"/>
    </ligand>
</feature>
<feature type="binding site" description="in other chain" evidence="7">
    <location>
        <begin position="131"/>
        <end position="133"/>
    </location>
    <ligand>
        <name>substrate</name>
        <note>ligand shared between dimeric partners</note>
    </ligand>
</feature>
<comment type="function">
    <text evidence="5">Catalyzes the oxidative decarboxylation of 6-phosphogluconate to ribulose 5-phosphate and CO(2), with concomitant reduction of NADP to NADPH.</text>
</comment>
<evidence type="ECO:0000256" key="5">
    <source>
        <dbReference type="PIRNR" id="PIRNR000109"/>
    </source>
</evidence>
<organism evidence="11 12">
    <name type="scientific">Parasporobacterium paucivorans DSM 15970</name>
    <dbReference type="NCBI Taxonomy" id="1122934"/>
    <lineage>
        <taxon>Bacteria</taxon>
        <taxon>Bacillati</taxon>
        <taxon>Bacillota</taxon>
        <taxon>Clostridia</taxon>
        <taxon>Lachnospirales</taxon>
        <taxon>Lachnospiraceae</taxon>
        <taxon>Parasporobacterium</taxon>
    </lineage>
</organism>
<dbReference type="UniPathway" id="UPA00115">
    <property type="reaction ID" value="UER00410"/>
</dbReference>
<protein>
    <recommendedName>
        <fullName evidence="5 9">6-phosphogluconate dehydrogenase, decarboxylating</fullName>
        <ecNumber evidence="5 9">1.1.1.44</ecNumber>
    </recommendedName>
</protein>
<keyword evidence="12" id="KW-1185">Reference proteome</keyword>
<evidence type="ECO:0000256" key="3">
    <source>
        <dbReference type="ARBA" id="ARBA00023002"/>
    </source>
</evidence>
<feature type="binding site" description="in other chain" evidence="7">
    <location>
        <begin position="188"/>
        <end position="189"/>
    </location>
    <ligand>
        <name>substrate</name>
        <note>ligand shared between dimeric partners</note>
    </ligand>
</feature>
<feature type="active site" description="Proton acceptor" evidence="6">
    <location>
        <position position="185"/>
    </location>
</feature>
<dbReference type="InterPro" id="IPR006114">
    <property type="entry name" value="6PGDH_C"/>
</dbReference>
<feature type="binding site" evidence="8">
    <location>
        <begin position="9"/>
        <end position="14"/>
    </location>
    <ligand>
        <name>NADP(+)</name>
        <dbReference type="ChEBI" id="CHEBI:58349"/>
    </ligand>
</feature>
<feature type="binding site" description="in other chain" evidence="7">
    <location>
        <position position="105"/>
    </location>
    <ligand>
        <name>substrate</name>
        <note>ligand shared between dimeric partners</note>
    </ligand>
</feature>
<keyword evidence="5 9" id="KW-0570">Pentose shunt</keyword>
<sequence length="468" mass="52436">MKKQVGVIGLAVMGKNLALNIAENGFRTAVYNRSPIKTEELIKETQEEPFLDNVEGFYTISKFVESLEIPRKIIMMVKAGSAVDDTIQQLLPLLSEGDLLMDGGNSYYMDTIRRSRELEKAGILYLGAGISGGEEGARKGPAIMPGGKKEAYELMEPILTAISAKAEGEPCSNYIGENGAGHFVKMVHNGIEYADMQLISEAYHIMKKVIGLTARELQDVFSEWNKGELNSYLIEITADIFGKKDDRTENYLVDMILDVAGQKGTGKWTGQISLDLGVPTPTITTSVYERCLSAMKQERVNASRRLKGPKNKAEKSRDFVEAIRRALYASKICAYAQGFGLLRAASEQYDWKLRYGDIAKIFRGGCIIRAQFLNQISKAYEKNPSLINLLMEDYFMDAINEYQEDWREVVRTAISNGISAPAFSSSLAYYDSYRTSELPMNLLQAQRDYFGAHTYERIDAEGTYHTNW</sequence>
<dbReference type="InterPro" id="IPR006184">
    <property type="entry name" value="6PGdom_BS"/>
</dbReference>
<keyword evidence="5 9" id="KW-0521">NADP</keyword>
<dbReference type="FunFam" id="1.10.1040.10:FF:000002">
    <property type="entry name" value="6-phosphogluconate dehydrogenase, decarboxylating"/>
    <property type="match status" value="1"/>
</dbReference>
<evidence type="ECO:0000256" key="4">
    <source>
        <dbReference type="ARBA" id="ARBA00023064"/>
    </source>
</evidence>
<feature type="active site" description="Proton donor" evidence="6">
    <location>
        <position position="192"/>
    </location>
</feature>
<evidence type="ECO:0000256" key="7">
    <source>
        <dbReference type="PIRSR" id="PIRSR000109-2"/>
    </source>
</evidence>
<dbReference type="InterPro" id="IPR006183">
    <property type="entry name" value="Pgluconate_DH"/>
</dbReference>
<gene>
    <name evidence="11" type="ORF">SAMN02745691_01843</name>
</gene>
<dbReference type="GO" id="GO:0050661">
    <property type="term" value="F:NADP binding"/>
    <property type="evidence" value="ECO:0007669"/>
    <property type="project" value="InterPro"/>
</dbReference>
<feature type="binding site" description="in other chain" evidence="7">
    <location>
        <position position="193"/>
    </location>
    <ligand>
        <name>substrate</name>
        <note>ligand shared between dimeric partners</note>
    </ligand>
</feature>
<accession>A0A1M6ISW3</accession>
<dbReference type="GO" id="GO:0004616">
    <property type="term" value="F:phosphogluconate dehydrogenase (decarboxylating) activity"/>
    <property type="evidence" value="ECO:0007669"/>
    <property type="project" value="UniProtKB-EC"/>
</dbReference>
<keyword evidence="4 9" id="KW-0311">Gluconate utilization</keyword>
<name>A0A1M6ISW3_9FIRM</name>
<dbReference type="GO" id="GO:0019521">
    <property type="term" value="P:D-gluconate metabolic process"/>
    <property type="evidence" value="ECO:0007669"/>
    <property type="project" value="UniProtKB-KW"/>
</dbReference>
<dbReference type="SUPFAM" id="SSF51735">
    <property type="entry name" value="NAD(P)-binding Rossmann-fold domains"/>
    <property type="match status" value="1"/>
</dbReference>
<dbReference type="FunFam" id="3.40.50.720:FF:000007">
    <property type="entry name" value="6-phosphogluconate dehydrogenase, decarboxylating"/>
    <property type="match status" value="1"/>
</dbReference>
<feature type="binding site" description="in other chain" evidence="7">
    <location>
        <position position="263"/>
    </location>
    <ligand>
        <name>substrate</name>
        <note>ligand shared between dimeric partners</note>
    </ligand>
</feature>
<dbReference type="InterPro" id="IPR008927">
    <property type="entry name" value="6-PGluconate_DH-like_C_sf"/>
</dbReference>
<evidence type="ECO:0000256" key="8">
    <source>
        <dbReference type="PIRSR" id="PIRSR000109-3"/>
    </source>
</evidence>
<reference evidence="11 12" key="1">
    <citation type="submission" date="2016-11" db="EMBL/GenBank/DDBJ databases">
        <authorList>
            <person name="Jaros S."/>
            <person name="Januszkiewicz K."/>
            <person name="Wedrychowicz H."/>
        </authorList>
    </citation>
    <scope>NUCLEOTIDE SEQUENCE [LARGE SCALE GENOMIC DNA]</scope>
    <source>
        <strain evidence="11 12">DSM 15970</strain>
    </source>
</reference>
<evidence type="ECO:0000313" key="11">
    <source>
        <dbReference type="EMBL" id="SHJ37475.1"/>
    </source>
</evidence>
<feature type="binding site" description="in other chain" evidence="7">
    <location>
        <position position="290"/>
    </location>
    <ligand>
        <name>substrate</name>
        <note>ligand shared between dimeric partners</note>
    </ligand>
</feature>
<dbReference type="Gene3D" id="3.40.50.720">
    <property type="entry name" value="NAD(P)-binding Rossmann-like Domain"/>
    <property type="match status" value="1"/>
</dbReference>
<feature type="binding site" evidence="8">
    <location>
        <begin position="32"/>
        <end position="34"/>
    </location>
    <ligand>
        <name>NADP(+)</name>
        <dbReference type="ChEBI" id="CHEBI:58349"/>
    </ligand>
</feature>
<dbReference type="OrthoDB" id="9804542at2"/>
<dbReference type="Pfam" id="PF00393">
    <property type="entry name" value="6PGD"/>
    <property type="match status" value="1"/>
</dbReference>
<dbReference type="RefSeq" id="WP_073994129.1">
    <property type="nucleotide sequence ID" value="NZ_FQYT01000019.1"/>
</dbReference>
<dbReference type="InterPro" id="IPR013328">
    <property type="entry name" value="6PGD_dom2"/>
</dbReference>
<dbReference type="EMBL" id="FQYT01000019">
    <property type="protein sequence ID" value="SHJ37475.1"/>
    <property type="molecule type" value="Genomic_DNA"/>
</dbReference>
<feature type="domain" description="6-phosphogluconate dehydrogenase C-terminal" evidence="10">
    <location>
        <begin position="181"/>
        <end position="468"/>
    </location>
</feature>
<evidence type="ECO:0000256" key="6">
    <source>
        <dbReference type="PIRSR" id="PIRSR000109-1"/>
    </source>
</evidence>
<dbReference type="InterPro" id="IPR006113">
    <property type="entry name" value="6PGDH_Gnd/GntZ"/>
</dbReference>
<comment type="pathway">
    <text evidence="5 9">Carbohydrate degradation; pentose phosphate pathway; D-ribulose 5-phosphate from D-glucose 6-phosphate (oxidative stage): step 3/3.</text>
</comment>
<evidence type="ECO:0000259" key="10">
    <source>
        <dbReference type="SMART" id="SM01350"/>
    </source>
</evidence>
<dbReference type="PRINTS" id="PR00076">
    <property type="entry name" value="6PGDHDRGNASE"/>
</dbReference>
<dbReference type="Gene3D" id="1.20.5.320">
    <property type="entry name" value="6-Phosphogluconate Dehydrogenase, domain 3"/>
    <property type="match status" value="1"/>
</dbReference>
<dbReference type="PANTHER" id="PTHR11811">
    <property type="entry name" value="6-PHOSPHOGLUCONATE DEHYDROGENASE"/>
    <property type="match status" value="1"/>
</dbReference>
<evidence type="ECO:0000313" key="12">
    <source>
        <dbReference type="Proteomes" id="UP000184342"/>
    </source>
</evidence>
<evidence type="ECO:0000256" key="1">
    <source>
        <dbReference type="ARBA" id="ARBA00008419"/>
    </source>
</evidence>
<comment type="subunit">
    <text evidence="2 5">Homodimer.</text>
</comment>